<evidence type="ECO:0000256" key="7">
    <source>
        <dbReference type="PIRSR" id="PIRSR015957-1"/>
    </source>
</evidence>
<dbReference type="Proteomes" id="UP000295294">
    <property type="component" value="Plasmid unnamed1"/>
</dbReference>
<accession>A0A4P7LIH7</accession>
<dbReference type="RefSeq" id="WP_135706854.1">
    <property type="nucleotide sequence ID" value="NZ_CP038636.1"/>
</dbReference>
<keyword evidence="4" id="KW-0704">Schiff base</keyword>
<comment type="catalytic activity">
    <reaction evidence="6">
        <text>2 D-glyceraldehyde 3-phosphate = 4-(hydroxymethyl)-2-furancarboxaldehyde phosphate + phosphate + 2 H2O</text>
        <dbReference type="Rhea" id="RHEA:43536"/>
        <dbReference type="ChEBI" id="CHEBI:15377"/>
        <dbReference type="ChEBI" id="CHEBI:43474"/>
        <dbReference type="ChEBI" id="CHEBI:59776"/>
        <dbReference type="ChEBI" id="CHEBI:83407"/>
        <dbReference type="EC" id="4.2.3.153"/>
    </reaction>
</comment>
<evidence type="ECO:0000256" key="2">
    <source>
        <dbReference type="ARBA" id="ARBA00012553"/>
    </source>
</evidence>
<keyword evidence="8" id="KW-0614">Plasmid</keyword>
<dbReference type="NCBIfam" id="NF002574">
    <property type="entry name" value="PRK02227.1-2"/>
    <property type="match status" value="1"/>
</dbReference>
<dbReference type="SUPFAM" id="SSF51366">
    <property type="entry name" value="Ribulose-phoshate binding barrel"/>
    <property type="match status" value="1"/>
</dbReference>
<sequence length="234" mass="24144">MTALLTSVRNVEEALEAARAGADLIDLKEPRAGALGALPAQTVCEVVRAVRTRWPNRLLSATIGDLAPAEHALMVLMANTIGRCGVDYVKVGVAPGPHAREALGQLAGLPWQVVPVFLADDGVDLALVEAACALGFPAVMADTADKRSGTLFDCTDMATLRAMVGLAGRHGIKVGMAGSLRLEHLPRLRALGPDFAGFRGALCDSGRGGRLDPAKVAALRAGLNLAAGLEAQAA</sequence>
<dbReference type="Pfam" id="PF04476">
    <property type="entry name" value="4HFCP_synth"/>
    <property type="match status" value="1"/>
</dbReference>
<dbReference type="GO" id="GO:0016829">
    <property type="term" value="F:lyase activity"/>
    <property type="evidence" value="ECO:0007669"/>
    <property type="project" value="UniProtKB-KW"/>
</dbReference>
<feature type="active site" description="Proton acceptor" evidence="7">
    <location>
        <position position="90"/>
    </location>
</feature>
<gene>
    <name evidence="8" type="ORF">E0W60_31965</name>
</gene>
<keyword evidence="3" id="KW-0456">Lyase</keyword>
<dbReference type="InterPro" id="IPR007565">
    <property type="entry name" value="4HFCP_synth"/>
</dbReference>
<comment type="function">
    <text evidence="1">Catalyzes the formation of 4-(hydroxymethyl)-2-furancarboxaldehyde phosphate (4-HFC-P) from two molecules of glyceraldehyde-3-P (GA-3-P).</text>
</comment>
<dbReference type="EMBL" id="CP038636">
    <property type="protein sequence ID" value="QBY55615.1"/>
    <property type="molecule type" value="Genomic_DNA"/>
</dbReference>
<evidence type="ECO:0000256" key="3">
    <source>
        <dbReference type="ARBA" id="ARBA00023239"/>
    </source>
</evidence>
<reference evidence="8 9" key="1">
    <citation type="submission" date="2019-03" db="EMBL/GenBank/DDBJ databases">
        <title>Efficiently degradation of phenoxyalkanoic acid herbicides by Cupriavidus oxalaticus strain X32.</title>
        <authorList>
            <person name="Sheng X."/>
        </authorList>
    </citation>
    <scope>NUCLEOTIDE SEQUENCE [LARGE SCALE GENOMIC DNA]</scope>
    <source>
        <strain evidence="8 9">X32</strain>
        <plasmid evidence="8 9">unnamed1</plasmid>
    </source>
</reference>
<evidence type="ECO:0000256" key="5">
    <source>
        <dbReference type="ARBA" id="ARBA00032523"/>
    </source>
</evidence>
<dbReference type="OrthoDB" id="2111523at2"/>
<dbReference type="InterPro" id="IPR011060">
    <property type="entry name" value="RibuloseP-bd_barrel"/>
</dbReference>
<evidence type="ECO:0000256" key="4">
    <source>
        <dbReference type="ARBA" id="ARBA00023270"/>
    </source>
</evidence>
<evidence type="ECO:0000313" key="9">
    <source>
        <dbReference type="Proteomes" id="UP000295294"/>
    </source>
</evidence>
<evidence type="ECO:0000256" key="6">
    <source>
        <dbReference type="ARBA" id="ARBA00047628"/>
    </source>
</evidence>
<dbReference type="KEGG" id="cox:E0W60_31965"/>
<protein>
    <recommendedName>
        <fullName evidence="2">(5-formylfuran-3-yl)methyl phosphate synthase</fullName>
        <ecNumber evidence="2">4.2.3.153</ecNumber>
    </recommendedName>
    <alternativeName>
        <fullName evidence="5">4-(hydroxymethyl)-2-furancarboxaldehyde-phosphate synthase</fullName>
    </alternativeName>
</protein>
<proteinExistence type="predicted"/>
<dbReference type="AlphaFoldDB" id="A0A4P7LIH7"/>
<dbReference type="EC" id="4.2.3.153" evidence="2"/>
<name>A0A4P7LIH7_9BURK</name>
<evidence type="ECO:0000313" key="8">
    <source>
        <dbReference type="EMBL" id="QBY55615.1"/>
    </source>
</evidence>
<dbReference type="PIRSF" id="PIRSF015957">
    <property type="entry name" value="UCP015957"/>
    <property type="match status" value="1"/>
</dbReference>
<evidence type="ECO:0000256" key="1">
    <source>
        <dbReference type="ARBA" id="ARBA00003810"/>
    </source>
</evidence>
<organism evidence="8 9">
    <name type="scientific">Cupriavidus oxalaticus</name>
    <dbReference type="NCBI Taxonomy" id="96344"/>
    <lineage>
        <taxon>Bacteria</taxon>
        <taxon>Pseudomonadati</taxon>
        <taxon>Pseudomonadota</taxon>
        <taxon>Betaproteobacteria</taxon>
        <taxon>Burkholderiales</taxon>
        <taxon>Burkholderiaceae</taxon>
        <taxon>Cupriavidus</taxon>
    </lineage>
</organism>
<geneLocation type="plasmid" evidence="8">
    <name>unnamed1</name>
</geneLocation>
<feature type="active site" description="Schiff-base intermediate with substrate" evidence="7">
    <location>
        <position position="28"/>
    </location>
</feature>